<keyword evidence="1" id="KW-0472">Membrane</keyword>
<comment type="caution">
    <text evidence="2">The sequence shown here is derived from an EMBL/GenBank/DDBJ whole genome shotgun (WGS) entry which is preliminary data.</text>
</comment>
<proteinExistence type="predicted"/>
<reference evidence="2" key="1">
    <citation type="submission" date="2021-04" db="EMBL/GenBank/DDBJ databases">
        <authorList>
            <consortium name="Molecular Ecology Group"/>
        </authorList>
    </citation>
    <scope>NUCLEOTIDE SEQUENCE</scope>
</reference>
<feature type="non-terminal residue" evidence="2">
    <location>
        <position position="1"/>
    </location>
</feature>
<dbReference type="Proteomes" id="UP000678393">
    <property type="component" value="Unassembled WGS sequence"/>
</dbReference>
<protein>
    <submittedName>
        <fullName evidence="2">Uncharacterized protein</fullName>
    </submittedName>
</protein>
<name>A0A8S4A261_9EUPU</name>
<accession>A0A8S4A261</accession>
<dbReference type="EMBL" id="CAJHNH020007135">
    <property type="protein sequence ID" value="CAG5134402.1"/>
    <property type="molecule type" value="Genomic_DNA"/>
</dbReference>
<feature type="non-terminal residue" evidence="2">
    <location>
        <position position="59"/>
    </location>
</feature>
<keyword evidence="1" id="KW-0812">Transmembrane</keyword>
<dbReference type="AlphaFoldDB" id="A0A8S4A261"/>
<keyword evidence="3" id="KW-1185">Reference proteome</keyword>
<sequence>NILAIKILQRRLLRDNALSSYLICLAVMNICCLVIEMSRFFLMGLLDYNYREVSYEVCL</sequence>
<organism evidence="2 3">
    <name type="scientific">Candidula unifasciata</name>
    <dbReference type="NCBI Taxonomy" id="100452"/>
    <lineage>
        <taxon>Eukaryota</taxon>
        <taxon>Metazoa</taxon>
        <taxon>Spiralia</taxon>
        <taxon>Lophotrochozoa</taxon>
        <taxon>Mollusca</taxon>
        <taxon>Gastropoda</taxon>
        <taxon>Heterobranchia</taxon>
        <taxon>Euthyneura</taxon>
        <taxon>Panpulmonata</taxon>
        <taxon>Eupulmonata</taxon>
        <taxon>Stylommatophora</taxon>
        <taxon>Helicina</taxon>
        <taxon>Helicoidea</taxon>
        <taxon>Geomitridae</taxon>
        <taxon>Candidula</taxon>
    </lineage>
</organism>
<evidence type="ECO:0000313" key="2">
    <source>
        <dbReference type="EMBL" id="CAG5134402.1"/>
    </source>
</evidence>
<keyword evidence="1" id="KW-1133">Transmembrane helix</keyword>
<gene>
    <name evidence="2" type="ORF">CUNI_LOCUS19960</name>
</gene>
<evidence type="ECO:0000256" key="1">
    <source>
        <dbReference type="SAM" id="Phobius"/>
    </source>
</evidence>
<evidence type="ECO:0000313" key="3">
    <source>
        <dbReference type="Proteomes" id="UP000678393"/>
    </source>
</evidence>
<feature type="transmembrane region" description="Helical" evidence="1">
    <location>
        <begin position="21"/>
        <end position="42"/>
    </location>
</feature>